<dbReference type="STRING" id="478820.A0A196S849"/>
<keyword evidence="2 16" id="KW-0235">DNA replication</keyword>
<comment type="similarity">
    <text evidence="14 16">Belongs to the XPG/RAD2 endonuclease family. FEN1 subfamily.</text>
</comment>
<evidence type="ECO:0000313" key="21">
    <source>
        <dbReference type="EMBL" id="OAO13208.1"/>
    </source>
</evidence>
<dbReference type="InterPro" id="IPR006084">
    <property type="entry name" value="XPG/Rad2"/>
</dbReference>
<accession>A0A196S849</accession>
<keyword evidence="9 16" id="KW-0460">Magnesium</keyword>
<evidence type="ECO:0000256" key="4">
    <source>
        <dbReference type="ARBA" id="ARBA00022723"/>
    </source>
</evidence>
<evidence type="ECO:0000256" key="7">
    <source>
        <dbReference type="ARBA" id="ARBA00022801"/>
    </source>
</evidence>
<evidence type="ECO:0000256" key="5">
    <source>
        <dbReference type="ARBA" id="ARBA00022759"/>
    </source>
</evidence>
<dbReference type="GO" id="GO:0006284">
    <property type="term" value="P:base-excision repair"/>
    <property type="evidence" value="ECO:0007669"/>
    <property type="project" value="UniProtKB-UniRule"/>
</dbReference>
<evidence type="ECO:0000256" key="9">
    <source>
        <dbReference type="ARBA" id="ARBA00022842"/>
    </source>
</evidence>
<evidence type="ECO:0000256" key="17">
    <source>
        <dbReference type="SAM" id="Coils"/>
    </source>
</evidence>
<comment type="cofactor">
    <cofactor evidence="16">
        <name>Mg(2+)</name>
        <dbReference type="ChEBI" id="CHEBI:18420"/>
    </cofactor>
    <text evidence="16">Binds 2 magnesium ions per subunit. They probably participate in the reaction catalyzed by the enzyme. May bind an additional third magnesium ion after substrate binding.</text>
</comment>
<dbReference type="GO" id="GO:0000287">
    <property type="term" value="F:magnesium ion binding"/>
    <property type="evidence" value="ECO:0007669"/>
    <property type="project" value="UniProtKB-UniRule"/>
</dbReference>
<dbReference type="GO" id="GO:0008409">
    <property type="term" value="F:5'-3' exonuclease activity"/>
    <property type="evidence" value="ECO:0007669"/>
    <property type="project" value="UniProtKB-UniRule"/>
</dbReference>
<dbReference type="SMART" id="SM00484">
    <property type="entry name" value="XPGI"/>
    <property type="match status" value="1"/>
</dbReference>
<keyword evidence="3 16" id="KW-0540">Nuclease</keyword>
<organism evidence="21 22">
    <name type="scientific">Blastocystis sp. subtype 1 (strain ATCC 50177 / NandII)</name>
    <dbReference type="NCBI Taxonomy" id="478820"/>
    <lineage>
        <taxon>Eukaryota</taxon>
        <taxon>Sar</taxon>
        <taxon>Stramenopiles</taxon>
        <taxon>Bigyra</taxon>
        <taxon>Opalozoa</taxon>
        <taxon>Opalinata</taxon>
        <taxon>Blastocystidae</taxon>
        <taxon>Blastocystis</taxon>
    </lineage>
</organism>
<dbReference type="PANTHER" id="PTHR11081:SF9">
    <property type="entry name" value="FLAP ENDONUCLEASE 1"/>
    <property type="match status" value="1"/>
</dbReference>
<evidence type="ECO:0000256" key="16">
    <source>
        <dbReference type="HAMAP-Rule" id="MF_03140"/>
    </source>
</evidence>
<dbReference type="SMART" id="SM00485">
    <property type="entry name" value="XPGN"/>
    <property type="match status" value="1"/>
</dbReference>
<keyword evidence="22" id="KW-1185">Reference proteome</keyword>
<keyword evidence="11 16" id="KW-0234">DNA repair</keyword>
<dbReference type="SMART" id="SM00475">
    <property type="entry name" value="53EXOc"/>
    <property type="match status" value="1"/>
</dbReference>
<evidence type="ECO:0000259" key="19">
    <source>
        <dbReference type="SMART" id="SM00484"/>
    </source>
</evidence>
<evidence type="ECO:0000259" key="20">
    <source>
        <dbReference type="SMART" id="SM00485"/>
    </source>
</evidence>
<gene>
    <name evidence="21" type="ORF">AV274_5101</name>
</gene>
<keyword evidence="12 16" id="KW-0539">Nucleus</keyword>
<evidence type="ECO:0000256" key="8">
    <source>
        <dbReference type="ARBA" id="ARBA00022839"/>
    </source>
</evidence>
<dbReference type="GO" id="GO:0005730">
    <property type="term" value="C:nucleolus"/>
    <property type="evidence" value="ECO:0007669"/>
    <property type="project" value="UniProtKB-SubCell"/>
</dbReference>
<dbReference type="Proteomes" id="UP000078348">
    <property type="component" value="Unassembled WGS sequence"/>
</dbReference>
<dbReference type="FunFam" id="1.10.150.20:FF:000009">
    <property type="entry name" value="Flap endonuclease 1"/>
    <property type="match status" value="1"/>
</dbReference>
<dbReference type="CDD" id="cd09867">
    <property type="entry name" value="PIN_FEN1"/>
    <property type="match status" value="1"/>
</dbReference>
<dbReference type="Gene3D" id="3.40.50.1010">
    <property type="entry name" value="5'-nuclease"/>
    <property type="match status" value="1"/>
</dbReference>
<evidence type="ECO:0000256" key="13">
    <source>
        <dbReference type="ARBA" id="ARBA00029382"/>
    </source>
</evidence>
<evidence type="ECO:0000256" key="10">
    <source>
        <dbReference type="ARBA" id="ARBA00023128"/>
    </source>
</evidence>
<dbReference type="EMBL" id="LXWW01000445">
    <property type="protein sequence ID" value="OAO13208.1"/>
    <property type="molecule type" value="Genomic_DNA"/>
</dbReference>
<dbReference type="SUPFAM" id="SSF47807">
    <property type="entry name" value="5' to 3' exonuclease, C-terminal subdomain"/>
    <property type="match status" value="1"/>
</dbReference>
<feature type="coiled-coil region" evidence="17">
    <location>
        <begin position="97"/>
        <end position="129"/>
    </location>
</feature>
<keyword evidence="10 16" id="KW-0496">Mitochondrion</keyword>
<dbReference type="InterPro" id="IPR036279">
    <property type="entry name" value="5-3_exonuclease_C_sf"/>
</dbReference>
<dbReference type="GO" id="GO:0043137">
    <property type="term" value="P:DNA replication, removal of RNA primer"/>
    <property type="evidence" value="ECO:0007669"/>
    <property type="project" value="UniProtKB-UniRule"/>
</dbReference>
<dbReference type="InterPro" id="IPR006085">
    <property type="entry name" value="XPG_DNA_repair_N"/>
</dbReference>
<dbReference type="EC" id="3.1.-.-" evidence="16"/>
<evidence type="ECO:0000256" key="14">
    <source>
        <dbReference type="ARBA" id="ARBA00034726"/>
    </source>
</evidence>
<dbReference type="SMART" id="SM00279">
    <property type="entry name" value="HhH2"/>
    <property type="match status" value="1"/>
</dbReference>
<feature type="domain" description="XPG-I" evidence="19">
    <location>
        <begin position="151"/>
        <end position="227"/>
    </location>
</feature>
<reference evidence="21 22" key="1">
    <citation type="submission" date="2016-05" db="EMBL/GenBank/DDBJ databases">
        <title>Nuclear genome of Blastocystis sp. subtype 1 NandII.</title>
        <authorList>
            <person name="Gentekaki E."/>
            <person name="Curtis B."/>
            <person name="Stairs C."/>
            <person name="Eme L."/>
            <person name="Herman E."/>
            <person name="Klimes V."/>
            <person name="Arias M.C."/>
            <person name="Elias M."/>
            <person name="Hilliou F."/>
            <person name="Klute M."/>
            <person name="Malik S.-B."/>
            <person name="Pightling A."/>
            <person name="Rachubinski R."/>
            <person name="Salas D."/>
            <person name="Schlacht A."/>
            <person name="Suga H."/>
            <person name="Archibald J."/>
            <person name="Ball S.G."/>
            <person name="Clark G."/>
            <person name="Dacks J."/>
            <person name="Van Der Giezen M."/>
            <person name="Tsaousis A."/>
            <person name="Roger A."/>
        </authorList>
    </citation>
    <scope>NUCLEOTIDE SEQUENCE [LARGE SCALE GENOMIC DNA]</scope>
    <source>
        <strain evidence="22">ATCC 50177 / NandII</strain>
    </source>
</reference>
<keyword evidence="17" id="KW-0175">Coiled coil</keyword>
<dbReference type="GO" id="GO:0005739">
    <property type="term" value="C:mitochondrion"/>
    <property type="evidence" value="ECO:0007669"/>
    <property type="project" value="UniProtKB-SubCell"/>
</dbReference>
<dbReference type="GO" id="GO:0017108">
    <property type="term" value="F:5'-flap endonuclease activity"/>
    <property type="evidence" value="ECO:0007669"/>
    <property type="project" value="UniProtKB-UniRule"/>
</dbReference>
<evidence type="ECO:0000313" key="22">
    <source>
        <dbReference type="Proteomes" id="UP000078348"/>
    </source>
</evidence>
<keyword evidence="6 16" id="KW-0227">DNA damage</keyword>
<keyword evidence="4 16" id="KW-0479">Metal-binding</keyword>
<dbReference type="PANTHER" id="PTHR11081">
    <property type="entry name" value="FLAP ENDONUCLEASE FAMILY MEMBER"/>
    <property type="match status" value="1"/>
</dbReference>
<evidence type="ECO:0000259" key="18">
    <source>
        <dbReference type="SMART" id="SM00475"/>
    </source>
</evidence>
<dbReference type="InterPro" id="IPR008918">
    <property type="entry name" value="HhH2"/>
</dbReference>
<evidence type="ECO:0000256" key="12">
    <source>
        <dbReference type="ARBA" id="ARBA00023242"/>
    </source>
</evidence>
<dbReference type="AlphaFoldDB" id="A0A196S849"/>
<name>A0A196S849_BLAHN</name>
<evidence type="ECO:0000256" key="6">
    <source>
        <dbReference type="ARBA" id="ARBA00022763"/>
    </source>
</evidence>
<keyword evidence="8 16" id="KW-0269">Exonuclease</keyword>
<dbReference type="InterPro" id="IPR023426">
    <property type="entry name" value="Flap_endonuc"/>
</dbReference>
<dbReference type="GO" id="GO:0005654">
    <property type="term" value="C:nucleoplasm"/>
    <property type="evidence" value="ECO:0007669"/>
    <property type="project" value="UniProtKB-SubCell"/>
</dbReference>
<evidence type="ECO:0000256" key="11">
    <source>
        <dbReference type="ARBA" id="ARBA00023204"/>
    </source>
</evidence>
<dbReference type="PRINTS" id="PR00853">
    <property type="entry name" value="XPGRADSUPER"/>
</dbReference>
<dbReference type="SUPFAM" id="SSF88723">
    <property type="entry name" value="PIN domain-like"/>
    <property type="match status" value="1"/>
</dbReference>
<proteinExistence type="inferred from homology"/>
<keyword evidence="1 16" id="KW-0597">Phosphoprotein</keyword>
<keyword evidence="7 16" id="KW-0378">Hydrolase</keyword>
<dbReference type="Pfam" id="PF00867">
    <property type="entry name" value="XPG_I"/>
    <property type="match status" value="1"/>
</dbReference>
<sequence>MGIKGLSKLISTYAPRAMKEVDVKKYTGRMVAIDASVMIYQYLVVAIRTNSSFASLMLTNQEGEVTSHIQGVLTKTIKMMEDGLKPVFVFEGKPPEMKQSELERRKASREKAEEELKQAKEAGNEEEIEKLSKRTVHMNSSHIDDCKKLLQLMGVPVIDAASEAESQCAELVKKKVVWGMASEDMDSLTFGAPFLLRHLTKSQNSSKKDQSGVLEVNLNALLEDMKLTQDEFIDMCILCGCDYCDTIRGIGQVKAYQFIQKYRTIEEVLKHLPEKFSVPKDWPYQRARELFKNPEVVKGEDVKISFSEVNREGLKEFLVNDKGFNPERVDGYIEKLQKAKDKCKQKRMDSFFTVKSSSVKRAGSGAAKDSKKKK</sequence>
<keyword evidence="5 16" id="KW-0255">Endonuclease</keyword>
<dbReference type="GO" id="GO:0003677">
    <property type="term" value="F:DNA binding"/>
    <property type="evidence" value="ECO:0007669"/>
    <property type="project" value="UniProtKB-UniRule"/>
</dbReference>
<dbReference type="Gene3D" id="1.10.150.20">
    <property type="entry name" value="5' to 3' exonuclease, C-terminal subdomain"/>
    <property type="match status" value="1"/>
</dbReference>
<dbReference type="InterPro" id="IPR006086">
    <property type="entry name" value="XPG-I_dom"/>
</dbReference>
<comment type="subcellular location">
    <subcellularLocation>
        <location evidence="16">Nucleus</location>
        <location evidence="16">Nucleolus</location>
    </subcellularLocation>
    <subcellularLocation>
        <location evidence="16">Nucleus</location>
        <location evidence="16">Nucleoplasm</location>
    </subcellularLocation>
    <subcellularLocation>
        <location evidence="16">Mitochondrion</location>
    </subcellularLocation>
    <text evidence="16">Resides mostly in the nucleoli and relocalizes to the nucleoplasm upon DNA damage.</text>
</comment>
<protein>
    <recommendedName>
        <fullName evidence="16">Flap endonuclease 1</fullName>
        <shortName evidence="16">FEN-1</shortName>
        <ecNumber evidence="16">3.1.-.-</ecNumber>
    </recommendedName>
    <alternativeName>
        <fullName evidence="16">Flap structure-specific endonuclease 1</fullName>
    </alternativeName>
</protein>
<feature type="domain" description="5'-3' exonuclease" evidence="18">
    <location>
        <begin position="28"/>
        <end position="349"/>
    </location>
</feature>
<comment type="function">
    <text evidence="13 16">Structure-specific nuclease with 5'-flap endonuclease and 5'-3' exonuclease activities involved in DNA replication and repair. During DNA replication, cleaves the 5'-overhanging flap structure that is generated by displacement synthesis when DNA polymerase encounters the 5'-end of a downstream Okazaki fragment. It enters the flap from the 5'-end and then tracks to cleave the flap base, leaving a nick for ligation. Also involved in the long patch base excision repair (LP-BER) pathway, by cleaving within the apurinic/apyrimidinic (AP) site-terminated flap. Acts as a genome stabilization factor that prevents flaps from equilibrating into structures that lead to duplications and deletions. Also possesses 5'-3' exonuclease activity on nicked or gapped double-stranded DNA, and exhibits RNase H activity. Also involved in replication and repair of rDNA and in repairing mitochondrial DNA.</text>
</comment>
<evidence type="ECO:0000256" key="1">
    <source>
        <dbReference type="ARBA" id="ARBA00022553"/>
    </source>
</evidence>
<evidence type="ECO:0000256" key="3">
    <source>
        <dbReference type="ARBA" id="ARBA00022722"/>
    </source>
</evidence>
<dbReference type="Pfam" id="PF00752">
    <property type="entry name" value="XPG_N"/>
    <property type="match status" value="1"/>
</dbReference>
<comment type="caution">
    <text evidence="21">The sequence shown here is derived from an EMBL/GenBank/DDBJ whole genome shotgun (WGS) entry which is preliminary data.</text>
</comment>
<dbReference type="HAMAP" id="MF_00614">
    <property type="entry name" value="Fen"/>
    <property type="match status" value="1"/>
</dbReference>
<dbReference type="OrthoDB" id="1937206at2759"/>
<comment type="subunit">
    <text evidence="15">Interacts with PCNA1 and PCNA2. Three molecules of FEN1 bind to one PCNA trimer with each molecule binding to one PCNA monomer. PCNA stimulates the nuclease activity without altering cleavage specificity.</text>
</comment>
<dbReference type="InterPro" id="IPR029060">
    <property type="entry name" value="PIN-like_dom_sf"/>
</dbReference>
<evidence type="ECO:0000256" key="15">
    <source>
        <dbReference type="ARBA" id="ARBA00063178"/>
    </source>
</evidence>
<dbReference type="FunFam" id="3.40.50.1010:FF:000016">
    <property type="entry name" value="Flap endonuclease 1"/>
    <property type="match status" value="1"/>
</dbReference>
<evidence type="ECO:0000256" key="2">
    <source>
        <dbReference type="ARBA" id="ARBA00022705"/>
    </source>
</evidence>
<dbReference type="InterPro" id="IPR002421">
    <property type="entry name" value="5-3_exonuclease"/>
</dbReference>
<feature type="domain" description="XPG N-terminal" evidence="20">
    <location>
        <begin position="1"/>
        <end position="112"/>
    </location>
</feature>